<reference evidence="2 3" key="1">
    <citation type="journal article" date="2022" name="DNA Res.">
        <title>Genome analysis of five recently described species of the CUG-Ser clade uncovers Candida theae as a new hybrid lineage with pathogenic potential in the Candida parapsilosis species complex.</title>
        <authorList>
            <person name="Mixao V."/>
            <person name="Del Olmo V."/>
            <person name="Hegedusova E."/>
            <person name="Saus E."/>
            <person name="Pryszcz L."/>
            <person name="Cillingova A."/>
            <person name="Nosek J."/>
            <person name="Gabaldon T."/>
        </authorList>
    </citation>
    <scope>NUCLEOTIDE SEQUENCE [LARGE SCALE GENOMIC DNA]</scope>
    <source>
        <strain evidence="2 3">CBS 12239</strain>
    </source>
</reference>
<proteinExistence type="predicted"/>
<comment type="caution">
    <text evidence="2">The sequence shown here is derived from an EMBL/GenBank/DDBJ whole genome shotgun (WGS) entry which is preliminary data.</text>
</comment>
<sequence length="149" mass="16802">MSLVELSQEIDKLAKVIIQKNQELDNLKKGYNERLKAINSFISTLHLDQTDERITSDEFAREIGKEISCPNCNHTIYNGEADDFILIPKRQVEYLSSGGDVAKPAAEPAPLPQMKLSQKSKRKAHITCSFCREQGHTRANCKKRLGTTN</sequence>
<dbReference type="Proteomes" id="UP001204833">
    <property type="component" value="Unassembled WGS sequence"/>
</dbReference>
<evidence type="ECO:0000256" key="1">
    <source>
        <dbReference type="SAM" id="Coils"/>
    </source>
</evidence>
<dbReference type="InterPro" id="IPR036875">
    <property type="entry name" value="Znf_CCHC_sf"/>
</dbReference>
<evidence type="ECO:0000313" key="2">
    <source>
        <dbReference type="EMBL" id="KAI5948935.1"/>
    </source>
</evidence>
<gene>
    <name evidence="2" type="ORF">KGF57_005128</name>
</gene>
<evidence type="ECO:0008006" key="4">
    <source>
        <dbReference type="Google" id="ProtNLM"/>
    </source>
</evidence>
<dbReference type="GO" id="GO:0003676">
    <property type="term" value="F:nucleic acid binding"/>
    <property type="evidence" value="ECO:0007669"/>
    <property type="project" value="InterPro"/>
</dbReference>
<dbReference type="RefSeq" id="XP_051606445.1">
    <property type="nucleotide sequence ID" value="XM_051754712.1"/>
</dbReference>
<dbReference type="SUPFAM" id="SSF57756">
    <property type="entry name" value="Retrovirus zinc finger-like domains"/>
    <property type="match status" value="1"/>
</dbReference>
<accession>A0AAD5BA83</accession>
<dbReference type="GO" id="GO:0008270">
    <property type="term" value="F:zinc ion binding"/>
    <property type="evidence" value="ECO:0007669"/>
    <property type="project" value="InterPro"/>
</dbReference>
<feature type="coiled-coil region" evidence="1">
    <location>
        <begin position="3"/>
        <end position="30"/>
    </location>
</feature>
<protein>
    <recommendedName>
        <fullName evidence="4">CCHC-type domain-containing protein</fullName>
    </recommendedName>
</protein>
<organism evidence="2 3">
    <name type="scientific">Candida theae</name>
    <dbReference type="NCBI Taxonomy" id="1198502"/>
    <lineage>
        <taxon>Eukaryota</taxon>
        <taxon>Fungi</taxon>
        <taxon>Dikarya</taxon>
        <taxon>Ascomycota</taxon>
        <taxon>Saccharomycotina</taxon>
        <taxon>Pichiomycetes</taxon>
        <taxon>Debaryomycetaceae</taxon>
        <taxon>Candida/Lodderomyces clade</taxon>
        <taxon>Candida</taxon>
    </lineage>
</organism>
<dbReference type="Pfam" id="PF16588">
    <property type="entry name" value="zf-C2H2_10"/>
    <property type="match status" value="1"/>
</dbReference>
<dbReference type="GeneID" id="76153172"/>
<keyword evidence="3" id="KW-1185">Reference proteome</keyword>
<dbReference type="AlphaFoldDB" id="A0AAD5BA83"/>
<dbReference type="EMBL" id="JAIHNG010000176">
    <property type="protein sequence ID" value="KAI5948935.1"/>
    <property type="molecule type" value="Genomic_DNA"/>
</dbReference>
<name>A0AAD5BA83_9ASCO</name>
<keyword evidence="1" id="KW-0175">Coiled coil</keyword>
<evidence type="ECO:0000313" key="3">
    <source>
        <dbReference type="Proteomes" id="UP001204833"/>
    </source>
</evidence>